<dbReference type="AlphaFoldDB" id="A0A2U1QLR8"/>
<gene>
    <name evidence="1" type="ORF">CTI12_AA014230</name>
</gene>
<name>A0A2U1QLR8_ARTAN</name>
<comment type="caution">
    <text evidence="1">The sequence shown here is derived from an EMBL/GenBank/DDBJ whole genome shotgun (WGS) entry which is preliminary data.</text>
</comment>
<dbReference type="OrthoDB" id="2121828at2759"/>
<accession>A0A2U1QLR8</accession>
<dbReference type="EMBL" id="PKPP01000042">
    <property type="protein sequence ID" value="PWA98943.1"/>
    <property type="molecule type" value="Genomic_DNA"/>
</dbReference>
<dbReference type="STRING" id="35608.A0A2U1QLR8"/>
<organism evidence="1 2">
    <name type="scientific">Artemisia annua</name>
    <name type="common">Sweet wormwood</name>
    <dbReference type="NCBI Taxonomy" id="35608"/>
    <lineage>
        <taxon>Eukaryota</taxon>
        <taxon>Viridiplantae</taxon>
        <taxon>Streptophyta</taxon>
        <taxon>Embryophyta</taxon>
        <taxon>Tracheophyta</taxon>
        <taxon>Spermatophyta</taxon>
        <taxon>Magnoliopsida</taxon>
        <taxon>eudicotyledons</taxon>
        <taxon>Gunneridae</taxon>
        <taxon>Pentapetalae</taxon>
        <taxon>asterids</taxon>
        <taxon>campanulids</taxon>
        <taxon>Asterales</taxon>
        <taxon>Asteraceae</taxon>
        <taxon>Asteroideae</taxon>
        <taxon>Anthemideae</taxon>
        <taxon>Artemisiinae</taxon>
        <taxon>Artemisia</taxon>
    </lineage>
</organism>
<evidence type="ECO:0000313" key="2">
    <source>
        <dbReference type="Proteomes" id="UP000245207"/>
    </source>
</evidence>
<protein>
    <submittedName>
        <fullName evidence="1">Uncharacterized protein</fullName>
    </submittedName>
</protein>
<dbReference type="Proteomes" id="UP000245207">
    <property type="component" value="Unassembled WGS sequence"/>
</dbReference>
<proteinExistence type="predicted"/>
<keyword evidence="2" id="KW-1185">Reference proteome</keyword>
<reference evidence="1 2" key="1">
    <citation type="journal article" date="2018" name="Mol. Plant">
        <title>The genome of Artemisia annua provides insight into the evolution of Asteraceae family and artemisinin biosynthesis.</title>
        <authorList>
            <person name="Shen Q."/>
            <person name="Zhang L."/>
            <person name="Liao Z."/>
            <person name="Wang S."/>
            <person name="Yan T."/>
            <person name="Shi P."/>
            <person name="Liu M."/>
            <person name="Fu X."/>
            <person name="Pan Q."/>
            <person name="Wang Y."/>
            <person name="Lv Z."/>
            <person name="Lu X."/>
            <person name="Zhang F."/>
            <person name="Jiang W."/>
            <person name="Ma Y."/>
            <person name="Chen M."/>
            <person name="Hao X."/>
            <person name="Li L."/>
            <person name="Tang Y."/>
            <person name="Lv G."/>
            <person name="Zhou Y."/>
            <person name="Sun X."/>
            <person name="Brodelius P.E."/>
            <person name="Rose J.K.C."/>
            <person name="Tang K."/>
        </authorList>
    </citation>
    <scope>NUCLEOTIDE SEQUENCE [LARGE SCALE GENOMIC DNA]</scope>
    <source>
        <strain evidence="2">cv. Huhao1</strain>
        <tissue evidence="1">Leaf</tissue>
    </source>
</reference>
<sequence>MRRSISNPDRLLINGSGWNGYTFHERLQCCRVFTVHTWCPKTTAMPSFTTVTQRSVYQVLPPGGPTTKIAWSIIWNLTASGPRPNPQGSYHYGMIKPGRTIML</sequence>
<evidence type="ECO:0000313" key="1">
    <source>
        <dbReference type="EMBL" id="PWA98943.1"/>
    </source>
</evidence>